<name>A0ABS8VFJ1_DATST</name>
<evidence type="ECO:0000256" key="1">
    <source>
        <dbReference type="SAM" id="Phobius"/>
    </source>
</evidence>
<reference evidence="2 3" key="1">
    <citation type="journal article" date="2021" name="BMC Genomics">
        <title>Datura genome reveals duplications of psychoactive alkaloid biosynthetic genes and high mutation rate following tissue culture.</title>
        <authorList>
            <person name="Rajewski A."/>
            <person name="Carter-House D."/>
            <person name="Stajich J."/>
            <person name="Litt A."/>
        </authorList>
    </citation>
    <scope>NUCLEOTIDE SEQUENCE [LARGE SCALE GENOMIC DNA]</scope>
    <source>
        <strain evidence="2">AR-01</strain>
    </source>
</reference>
<keyword evidence="3" id="KW-1185">Reference proteome</keyword>
<keyword evidence="1" id="KW-1133">Transmembrane helix</keyword>
<keyword evidence="1" id="KW-0812">Transmembrane</keyword>
<comment type="caution">
    <text evidence="2">The sequence shown here is derived from an EMBL/GenBank/DDBJ whole genome shotgun (WGS) entry which is preliminary data.</text>
</comment>
<protein>
    <submittedName>
        <fullName evidence="2">Uncharacterized protein</fullName>
    </submittedName>
</protein>
<evidence type="ECO:0000313" key="3">
    <source>
        <dbReference type="Proteomes" id="UP000823775"/>
    </source>
</evidence>
<evidence type="ECO:0000313" key="2">
    <source>
        <dbReference type="EMBL" id="MCD9645237.1"/>
    </source>
</evidence>
<organism evidence="2 3">
    <name type="scientific">Datura stramonium</name>
    <name type="common">Jimsonweed</name>
    <name type="synonym">Common thornapple</name>
    <dbReference type="NCBI Taxonomy" id="4076"/>
    <lineage>
        <taxon>Eukaryota</taxon>
        <taxon>Viridiplantae</taxon>
        <taxon>Streptophyta</taxon>
        <taxon>Embryophyta</taxon>
        <taxon>Tracheophyta</taxon>
        <taxon>Spermatophyta</taxon>
        <taxon>Magnoliopsida</taxon>
        <taxon>eudicotyledons</taxon>
        <taxon>Gunneridae</taxon>
        <taxon>Pentapetalae</taxon>
        <taxon>asterids</taxon>
        <taxon>lamiids</taxon>
        <taxon>Solanales</taxon>
        <taxon>Solanaceae</taxon>
        <taxon>Solanoideae</taxon>
        <taxon>Datureae</taxon>
        <taxon>Datura</taxon>
    </lineage>
</organism>
<gene>
    <name evidence="2" type="ORF">HAX54_034005</name>
</gene>
<sequence length="53" mass="5967">PNYHGNLTAAAVSPQREFYCYSSTALGSSSISLTTIIFQYTIILTWSKFFQKL</sequence>
<dbReference type="Proteomes" id="UP000823775">
    <property type="component" value="Unassembled WGS sequence"/>
</dbReference>
<feature type="transmembrane region" description="Helical" evidence="1">
    <location>
        <begin position="31"/>
        <end position="50"/>
    </location>
</feature>
<accession>A0ABS8VFJ1</accession>
<keyword evidence="1" id="KW-0472">Membrane</keyword>
<feature type="non-terminal residue" evidence="2">
    <location>
        <position position="1"/>
    </location>
</feature>
<dbReference type="EMBL" id="JACEIK010004377">
    <property type="protein sequence ID" value="MCD9645237.1"/>
    <property type="molecule type" value="Genomic_DNA"/>
</dbReference>
<proteinExistence type="predicted"/>